<dbReference type="OrthoDB" id="428480at2759"/>
<dbReference type="InterPro" id="IPR029019">
    <property type="entry name" value="HEX_eukaryotic_N"/>
</dbReference>
<feature type="signal peptide" evidence="9">
    <location>
        <begin position="1"/>
        <end position="24"/>
    </location>
</feature>
<comment type="similarity">
    <text evidence="2 7">Belongs to the glycosyl hydrolase 20 family.</text>
</comment>
<evidence type="ECO:0000256" key="7">
    <source>
        <dbReference type="PIRNR" id="PIRNR001093"/>
    </source>
</evidence>
<dbReference type="RefSeq" id="XP_030756316.1">
    <property type="nucleotide sequence ID" value="XM_030900456.1"/>
</dbReference>
<feature type="domain" description="Beta-hexosaminidase eukaryotic type N-terminal" evidence="11">
    <location>
        <begin position="64"/>
        <end position="187"/>
    </location>
</feature>
<dbReference type="PRINTS" id="PR00738">
    <property type="entry name" value="GLHYDRLASE20"/>
</dbReference>
<dbReference type="PIRSF" id="PIRSF001093">
    <property type="entry name" value="B-hxosamndse_ab_euk"/>
    <property type="match status" value="1"/>
</dbReference>
<evidence type="ECO:0000313" key="13">
    <source>
        <dbReference type="RefSeq" id="XP_030756316.1"/>
    </source>
</evidence>
<proteinExistence type="inferred from homology"/>
<keyword evidence="4 7" id="KW-0378">Hydrolase</keyword>
<dbReference type="GO" id="GO:0016231">
    <property type="term" value="F:beta-N-acetylglucosaminidase activity"/>
    <property type="evidence" value="ECO:0007669"/>
    <property type="project" value="TreeGrafter"/>
</dbReference>
<dbReference type="CDD" id="cd06562">
    <property type="entry name" value="GH20_HexA_HexB-like"/>
    <property type="match status" value="1"/>
</dbReference>
<dbReference type="Proteomes" id="UP000504635">
    <property type="component" value="Unplaced"/>
</dbReference>
<dbReference type="InParanoid" id="A0A6J2XZ37"/>
<dbReference type="GeneID" id="115882401"/>
<keyword evidence="5" id="KW-0325">Glycoprotein</keyword>
<name>A0A6J2XZ37_SITOR</name>
<organism evidence="12 13">
    <name type="scientific">Sitophilus oryzae</name>
    <name type="common">Rice weevil</name>
    <name type="synonym">Curculio oryzae</name>
    <dbReference type="NCBI Taxonomy" id="7048"/>
    <lineage>
        <taxon>Eukaryota</taxon>
        <taxon>Metazoa</taxon>
        <taxon>Ecdysozoa</taxon>
        <taxon>Arthropoda</taxon>
        <taxon>Hexapoda</taxon>
        <taxon>Insecta</taxon>
        <taxon>Pterygota</taxon>
        <taxon>Neoptera</taxon>
        <taxon>Endopterygota</taxon>
        <taxon>Coleoptera</taxon>
        <taxon>Polyphaga</taxon>
        <taxon>Cucujiformia</taxon>
        <taxon>Curculionidae</taxon>
        <taxon>Dryophthorinae</taxon>
        <taxon>Sitophilus</taxon>
    </lineage>
</organism>
<keyword evidence="6 7" id="KW-0326">Glycosidase</keyword>
<dbReference type="GO" id="GO:0005886">
    <property type="term" value="C:plasma membrane"/>
    <property type="evidence" value="ECO:0007669"/>
    <property type="project" value="TreeGrafter"/>
</dbReference>
<dbReference type="InterPro" id="IPR029018">
    <property type="entry name" value="Hex-like_dom2"/>
</dbReference>
<feature type="chain" id="PRO_5026818841" description="Beta-hexosaminidase" evidence="9">
    <location>
        <begin position="25"/>
        <end position="602"/>
    </location>
</feature>
<evidence type="ECO:0000256" key="5">
    <source>
        <dbReference type="ARBA" id="ARBA00023180"/>
    </source>
</evidence>
<reference evidence="13" key="1">
    <citation type="submission" date="2025-08" db="UniProtKB">
        <authorList>
            <consortium name="RefSeq"/>
        </authorList>
    </citation>
    <scope>IDENTIFICATION</scope>
    <source>
        <tissue evidence="13">Gonads</tissue>
    </source>
</reference>
<dbReference type="InterPro" id="IPR025705">
    <property type="entry name" value="Beta_hexosaminidase_sua/sub"/>
</dbReference>
<sequence length="602" mass="68331">MTEIKNFFYILILFSPHLLNSVYSAYYYKCQESYCIKEEITNNTTDPLLSLPECNVLCLDSAGLWPKPTGNVSISNLTEINSSNFIFSPFPNSSIYNLVNKSIEIFRYQINELKPCRFFLKSTSSNLTSVNITLNISDVESNTPKIDTDENYNLTAVFDEENNVIQVTVNSATYFGARHGLETLTQLVVFDDIRNRILLPSNISISDGPKFKWRGIVLDTSRNFITPKAIKRTLKGMAASKLNTFHWHITDTASFPYVSQSRPELSEAGAYSARKVYDDQTVRDIVEYGRVRGIKVVPELDAPAHVGEGWQNTGVLTCFNWTPWGSYCNEPPCGQFDISQSEIFNYLEDIYGDMLDQFGTEIFHMGGDEININCWNNTDTMTDWMVNEKGWNLTKSGFYEAWIYFQQEAQARLWNKAGKDVPIILWSSDLTALDNVTDVLPTENYYIQVWTTADDSAIQTLLNKNYTIILSNYDALYLDCGLSSWVSTGNNWCSPYKGWQTVYDNKPSDIAGNKTSQVLGGEVALWTEQTDSSSVDVRLWPRAAALAETLWTDPSTDYSAAEERMLLHRERLVDLGINADALEPEWCFKYQQHCPSSGVFNV</sequence>
<dbReference type="Gene3D" id="3.30.379.10">
    <property type="entry name" value="Chitobiase/beta-hexosaminidase domain 2-like"/>
    <property type="match status" value="1"/>
</dbReference>
<evidence type="ECO:0000256" key="4">
    <source>
        <dbReference type="ARBA" id="ARBA00022801"/>
    </source>
</evidence>
<evidence type="ECO:0000256" key="3">
    <source>
        <dbReference type="ARBA" id="ARBA00022729"/>
    </source>
</evidence>
<gene>
    <name evidence="13" type="primary">LOC115882401</name>
</gene>
<comment type="catalytic activity">
    <reaction evidence="1 7">
        <text>Hydrolysis of terminal non-reducing N-acetyl-D-hexosamine residues in N-acetyl-beta-D-hexosaminides.</text>
        <dbReference type="EC" id="3.2.1.52"/>
    </reaction>
</comment>
<dbReference type="Pfam" id="PF14845">
    <property type="entry name" value="Glycohydro_20b2"/>
    <property type="match status" value="1"/>
</dbReference>
<dbReference type="PANTHER" id="PTHR22600:SF26">
    <property type="entry name" value="BETA-N-ACETYLHEXOSAMINIDASE"/>
    <property type="match status" value="1"/>
</dbReference>
<dbReference type="InterPro" id="IPR015883">
    <property type="entry name" value="Glyco_hydro_20_cat"/>
</dbReference>
<dbReference type="PANTHER" id="PTHR22600">
    <property type="entry name" value="BETA-HEXOSAMINIDASE"/>
    <property type="match status" value="1"/>
</dbReference>
<dbReference type="GO" id="GO:0005975">
    <property type="term" value="P:carbohydrate metabolic process"/>
    <property type="evidence" value="ECO:0007669"/>
    <property type="project" value="InterPro"/>
</dbReference>
<evidence type="ECO:0000256" key="1">
    <source>
        <dbReference type="ARBA" id="ARBA00001231"/>
    </source>
</evidence>
<protein>
    <recommendedName>
        <fullName evidence="7">Beta-hexosaminidase</fullName>
        <ecNumber evidence="7">3.2.1.52</ecNumber>
    </recommendedName>
</protein>
<dbReference type="FunFam" id="3.20.20.80:FF:000063">
    <property type="entry name" value="Beta-hexosaminidase"/>
    <property type="match status" value="1"/>
</dbReference>
<accession>A0A6J2XZ37</accession>
<evidence type="ECO:0000259" key="10">
    <source>
        <dbReference type="Pfam" id="PF00728"/>
    </source>
</evidence>
<keyword evidence="12" id="KW-1185">Reference proteome</keyword>
<evidence type="ECO:0000256" key="8">
    <source>
        <dbReference type="PIRSR" id="PIRSR001093-1"/>
    </source>
</evidence>
<feature type="domain" description="Glycoside hydrolase family 20 catalytic" evidence="10">
    <location>
        <begin position="211"/>
        <end position="553"/>
    </location>
</feature>
<dbReference type="SUPFAM" id="SSF51445">
    <property type="entry name" value="(Trans)glycosidases"/>
    <property type="match status" value="1"/>
</dbReference>
<dbReference type="SUPFAM" id="SSF55545">
    <property type="entry name" value="beta-N-acetylhexosaminidase-like domain"/>
    <property type="match status" value="1"/>
</dbReference>
<dbReference type="EC" id="3.2.1.52" evidence="7"/>
<evidence type="ECO:0000259" key="11">
    <source>
        <dbReference type="Pfam" id="PF14845"/>
    </source>
</evidence>
<dbReference type="KEGG" id="soy:115882401"/>
<evidence type="ECO:0000256" key="6">
    <source>
        <dbReference type="ARBA" id="ARBA00023295"/>
    </source>
</evidence>
<evidence type="ECO:0000256" key="9">
    <source>
        <dbReference type="SAM" id="SignalP"/>
    </source>
</evidence>
<dbReference type="AlphaFoldDB" id="A0A6J2XZ37"/>
<dbReference type="GO" id="GO:0030203">
    <property type="term" value="P:glycosaminoglycan metabolic process"/>
    <property type="evidence" value="ECO:0007669"/>
    <property type="project" value="TreeGrafter"/>
</dbReference>
<evidence type="ECO:0000256" key="2">
    <source>
        <dbReference type="ARBA" id="ARBA00006285"/>
    </source>
</evidence>
<dbReference type="Pfam" id="PF00728">
    <property type="entry name" value="Glyco_hydro_20"/>
    <property type="match status" value="1"/>
</dbReference>
<dbReference type="InterPro" id="IPR017853">
    <property type="entry name" value="GH"/>
</dbReference>
<feature type="active site" description="Proton donor" evidence="8">
    <location>
        <position position="369"/>
    </location>
</feature>
<dbReference type="Gene3D" id="3.20.20.80">
    <property type="entry name" value="Glycosidases"/>
    <property type="match status" value="1"/>
</dbReference>
<keyword evidence="3 9" id="KW-0732">Signal</keyword>
<evidence type="ECO:0000313" key="12">
    <source>
        <dbReference type="Proteomes" id="UP000504635"/>
    </source>
</evidence>